<reference evidence="1 2" key="1">
    <citation type="submission" date="2016-04" db="EMBL/GenBank/DDBJ databases">
        <authorList>
            <person name="Evans L.H."/>
            <person name="Alamgir A."/>
            <person name="Owens N."/>
            <person name="Weber N.D."/>
            <person name="Virtaneva K."/>
            <person name="Barbian K."/>
            <person name="Babar A."/>
            <person name="Rosenke K."/>
        </authorList>
    </citation>
    <scope>NUCLEOTIDE SEQUENCE [LARGE SCALE GENOMIC DNA]</scope>
    <source>
        <strain evidence="1 2">IFM 0406</strain>
    </source>
</reference>
<evidence type="ECO:0000313" key="1">
    <source>
        <dbReference type="EMBL" id="KZM70745.1"/>
    </source>
</evidence>
<gene>
    <name evidence="1" type="ORF">AWN90_40000</name>
</gene>
<name>A0A164JUX7_9NOCA</name>
<sequence length="99" mass="10802">MHNRTDIFQSLTGTVGAIQLVRSDQFELLGCQGLAELHGAERVGARDDLVMKPTGKIAGQVLHFFGYCRRHFLALHRFPSGIGDLAGFEPGALSLQLPQ</sequence>
<comment type="caution">
    <text evidence="1">The sequence shown here is derived from an EMBL/GenBank/DDBJ whole genome shotgun (WGS) entry which is preliminary data.</text>
</comment>
<dbReference type="Proteomes" id="UP000076512">
    <property type="component" value="Unassembled WGS sequence"/>
</dbReference>
<organism evidence="1 2">
    <name type="scientific">Nocardia terpenica</name>
    <dbReference type="NCBI Taxonomy" id="455432"/>
    <lineage>
        <taxon>Bacteria</taxon>
        <taxon>Bacillati</taxon>
        <taxon>Actinomycetota</taxon>
        <taxon>Actinomycetes</taxon>
        <taxon>Mycobacteriales</taxon>
        <taxon>Nocardiaceae</taxon>
        <taxon>Nocardia</taxon>
    </lineage>
</organism>
<dbReference type="AlphaFoldDB" id="A0A164JUX7"/>
<proteinExistence type="predicted"/>
<protein>
    <submittedName>
        <fullName evidence="1">Uncharacterized protein</fullName>
    </submittedName>
</protein>
<dbReference type="EMBL" id="LWGR01000013">
    <property type="protein sequence ID" value="KZM70745.1"/>
    <property type="molecule type" value="Genomic_DNA"/>
</dbReference>
<keyword evidence="2" id="KW-1185">Reference proteome</keyword>
<accession>A0A164JUX7</accession>
<evidence type="ECO:0000313" key="2">
    <source>
        <dbReference type="Proteomes" id="UP000076512"/>
    </source>
</evidence>